<organism evidence="2">
    <name type="scientific">Guillardia theta</name>
    <name type="common">Cryptophyte</name>
    <name type="synonym">Cryptomonas phi</name>
    <dbReference type="NCBI Taxonomy" id="55529"/>
    <lineage>
        <taxon>Eukaryota</taxon>
        <taxon>Cryptophyceae</taxon>
        <taxon>Pyrenomonadales</taxon>
        <taxon>Geminigeraceae</taxon>
        <taxon>Guillardia</taxon>
    </lineage>
</organism>
<dbReference type="AlphaFoldDB" id="A0A7S4V0D8"/>
<protein>
    <recommendedName>
        <fullName evidence="3">Calponin-homology (CH) domain-containing protein</fullName>
    </recommendedName>
</protein>
<feature type="compositionally biased region" description="Basic and acidic residues" evidence="1">
    <location>
        <begin position="797"/>
        <end position="807"/>
    </location>
</feature>
<feature type="compositionally biased region" description="Basic and acidic residues" evidence="1">
    <location>
        <begin position="368"/>
        <end position="415"/>
    </location>
</feature>
<accession>A0A7S4V0D8</accession>
<feature type="region of interest" description="Disordered" evidence="1">
    <location>
        <begin position="479"/>
        <end position="553"/>
    </location>
</feature>
<feature type="compositionally biased region" description="Basic and acidic residues" evidence="1">
    <location>
        <begin position="863"/>
        <end position="893"/>
    </location>
</feature>
<dbReference type="PANTHER" id="PTHR10623">
    <property type="entry name" value="MICROTUBULE-ASSOCIATED PROTEIN RP/EB FAMILY MEMBER"/>
    <property type="match status" value="1"/>
</dbReference>
<feature type="compositionally biased region" description="Low complexity" evidence="1">
    <location>
        <begin position="522"/>
        <end position="531"/>
    </location>
</feature>
<gene>
    <name evidence="2" type="ORF">GTHE00462_LOCUS38572</name>
</gene>
<evidence type="ECO:0008006" key="3">
    <source>
        <dbReference type="Google" id="ProtNLM"/>
    </source>
</evidence>
<dbReference type="Gene3D" id="1.10.418.10">
    <property type="entry name" value="Calponin-like domain"/>
    <property type="match status" value="1"/>
</dbReference>
<evidence type="ECO:0000256" key="1">
    <source>
        <dbReference type="SAM" id="MobiDB-lite"/>
    </source>
</evidence>
<feature type="region of interest" description="Disordered" evidence="1">
    <location>
        <begin position="368"/>
        <end position="459"/>
    </location>
</feature>
<dbReference type="EMBL" id="HBKN01049343">
    <property type="protein sequence ID" value="CAE2339983.1"/>
    <property type="molecule type" value="Transcribed_RNA"/>
</dbReference>
<feature type="compositionally biased region" description="Basic and acidic residues" evidence="1">
    <location>
        <begin position="488"/>
        <end position="497"/>
    </location>
</feature>
<reference evidence="2" key="1">
    <citation type="submission" date="2021-01" db="EMBL/GenBank/DDBJ databases">
        <authorList>
            <person name="Corre E."/>
            <person name="Pelletier E."/>
            <person name="Niang G."/>
            <person name="Scheremetjew M."/>
            <person name="Finn R."/>
            <person name="Kale V."/>
            <person name="Holt S."/>
            <person name="Cochrane G."/>
            <person name="Meng A."/>
            <person name="Brown T."/>
            <person name="Cohen L."/>
        </authorList>
    </citation>
    <scope>NUCLEOTIDE SEQUENCE</scope>
    <source>
        <strain evidence="2">CCMP 2712</strain>
    </source>
</reference>
<dbReference type="SUPFAM" id="SSF47576">
    <property type="entry name" value="Calponin-homology domain, CH-domain"/>
    <property type="match status" value="1"/>
</dbReference>
<sequence>MEQLDTMVRSLEEKFETLSANVELYQVPTLAITEGLEKIGKREICKMSPNNNVLHDLVQDCCTLMDRVENALTAIVHQETGYAESFLGGNGAGGSECNKSSSPSTTGFLLESSLEWTDTSSTPNTSQTSGSQNSSQSYLVSNRYLSKSQVLSWAGTMLDDNFEDFQSLEDGCVFGRLLDRLFYGKFPLEKLWIATTENGMKQNFKVIQAFLLKNQCNYKLKMEKLCKRANPGKSSDECYKLYQWISSRFEKCQENRRKDASVMNGHYFDMEIPYDPHERKKLITRKESLLRSPAKKKQGEQEGTACRRCRGCGHTKAEHVKALEFSPGTNRKSPALKFKHPACTCHMQEAESVKEELDEEVSMFLTPRRDAVEEHGGGNVHQEREGSKEVEGSTEQQKERGDDMHTADLRRRGEETGTGGGTTKTAGQDDQTKELVLPCQRQEDGGDVRKECEAEDEGEAMLGKQSRGCTDSIYLASGGMEVGTDGLRSNEEGKEGSDAGDSCHSVVEDVNVTYDADDGRSSRLSSSTDSANESEESEGLADEADYNNEGDDEEMRWRLVQTGRESERSGTLSASQHDDCNDKWMDGSPIAPSYSPASSALSLPPSLRLGANMSSPHYSASPVSLGLKKLGLGLCLSSPRGKLKRLNTTVISPRGGRCIQYKKELLSMENSETSDLSSSESFNSMTPRSIVTEGLVNEKFELLNKSAAPEEVEDPSPVHAEEDESTGQSIISSPFLSYSLTLPLPDDNPQWLHGTLQETALSSIADCDSSGGSQPSNLERDLSGTSRKSPGLQGSDGKAKEEEGEDKGLKFEVSCSLLSEVEESACGRREDGMSPEEVQLSRKGDEAARANETGVEGVLQQELLKKGRQEGDSGVREEVSEMKEEQSVKERDRAKDAPCIHLGHGVKTRGRGCLRQFTLLAAGALGGGLAVAISLHSMQQGDANMMPLLV</sequence>
<dbReference type="InterPro" id="IPR027328">
    <property type="entry name" value="MAPRE"/>
</dbReference>
<feature type="region of interest" description="Disordered" evidence="1">
    <location>
        <begin position="765"/>
        <end position="807"/>
    </location>
</feature>
<feature type="compositionally biased region" description="Acidic residues" evidence="1">
    <location>
        <begin position="532"/>
        <end position="553"/>
    </location>
</feature>
<feature type="compositionally biased region" description="Polar residues" evidence="1">
    <location>
        <begin position="770"/>
        <end position="788"/>
    </location>
</feature>
<feature type="region of interest" description="Disordered" evidence="1">
    <location>
        <begin position="826"/>
        <end position="893"/>
    </location>
</feature>
<name>A0A7S4V0D8_GUITH</name>
<feature type="compositionally biased region" description="Basic and acidic residues" evidence="1">
    <location>
        <begin position="839"/>
        <end position="849"/>
    </location>
</feature>
<proteinExistence type="predicted"/>
<feature type="region of interest" description="Disordered" evidence="1">
    <location>
        <begin position="707"/>
        <end position="729"/>
    </location>
</feature>
<dbReference type="InterPro" id="IPR036872">
    <property type="entry name" value="CH_dom_sf"/>
</dbReference>
<evidence type="ECO:0000313" key="2">
    <source>
        <dbReference type="EMBL" id="CAE2339983.1"/>
    </source>
</evidence>
<dbReference type="GO" id="GO:0008017">
    <property type="term" value="F:microtubule binding"/>
    <property type="evidence" value="ECO:0007669"/>
    <property type="project" value="InterPro"/>
</dbReference>
<feature type="compositionally biased region" description="Basic and acidic residues" evidence="1">
    <location>
        <begin position="441"/>
        <end position="452"/>
    </location>
</feature>